<dbReference type="Pfam" id="PF13280">
    <property type="entry name" value="WYL"/>
    <property type="match status" value="1"/>
</dbReference>
<comment type="caution">
    <text evidence="2">The sequence shown here is derived from an EMBL/GenBank/DDBJ whole genome shotgun (WGS) entry which is preliminary data.</text>
</comment>
<reference evidence="2" key="1">
    <citation type="submission" date="2019-03" db="EMBL/GenBank/DDBJ databases">
        <authorList>
            <person name="Ashton P.M."/>
            <person name="Dallman T."/>
            <person name="Nair S."/>
            <person name="De Pinna E."/>
            <person name="Peters T."/>
            <person name="Grant K."/>
        </authorList>
    </citation>
    <scope>NUCLEOTIDE SEQUENCE [LARGE SCALE GENOMIC DNA]</scope>
    <source>
        <strain evidence="2">313260</strain>
    </source>
</reference>
<dbReference type="Gene3D" id="1.10.10.10">
    <property type="entry name" value="Winged helix-like DNA-binding domain superfamily/Winged helix DNA-binding domain"/>
    <property type="match status" value="1"/>
</dbReference>
<dbReference type="Proteomes" id="UP000839561">
    <property type="component" value="Unassembled WGS sequence"/>
</dbReference>
<accession>A0A5I4ZXU9</accession>
<gene>
    <name evidence="2" type="ORF">E0T03_15610</name>
</gene>
<dbReference type="PROSITE" id="PS52050">
    <property type="entry name" value="WYL"/>
    <property type="match status" value="1"/>
</dbReference>
<dbReference type="EMBL" id="AAIONP010000011">
    <property type="protein sequence ID" value="ECG4921392.1"/>
    <property type="molecule type" value="Genomic_DNA"/>
</dbReference>
<proteinExistence type="predicted"/>
<organism evidence="2">
    <name type="scientific">Salmonella enterica subsp. enterica serovar Vitkin</name>
    <dbReference type="NCBI Taxonomy" id="2565162"/>
    <lineage>
        <taxon>Bacteria</taxon>
        <taxon>Pseudomonadati</taxon>
        <taxon>Pseudomonadota</taxon>
        <taxon>Gammaproteobacteria</taxon>
        <taxon>Enterobacterales</taxon>
        <taxon>Enterobacteriaceae</taxon>
        <taxon>Salmonella</taxon>
    </lineage>
</organism>
<sequence length="228" mass="25748">MLNISDSRHDRLAVRLSVVISRLMAGESLSIQALADEFGVSERTLQRDFHQRLGHLDIIQDNGCYRLSSDLHPDLSPVTLSFIRNTGIARIIPADDRELMNLLVDSSDPSPCFIWHSPLKPHVALPEFFTRLVRAISEQVHISVLIEGQRHDGLAPYRLIHFVDEWYLVVSQRGEIRVFALSTVGAITLSHMHFTRREDISYLTAGEGFIAALPHFSLISDVINTFRG</sequence>
<dbReference type="InterPro" id="IPR036388">
    <property type="entry name" value="WH-like_DNA-bd_sf"/>
</dbReference>
<evidence type="ECO:0000259" key="1">
    <source>
        <dbReference type="Pfam" id="PF13280"/>
    </source>
</evidence>
<name>A0A5I4ZXU9_SALET</name>
<protein>
    <submittedName>
        <fullName evidence="2">HTH domain-containing protein</fullName>
    </submittedName>
</protein>
<dbReference type="InterPro" id="IPR026881">
    <property type="entry name" value="WYL_dom"/>
</dbReference>
<dbReference type="AlphaFoldDB" id="A0A5I4ZXU9"/>
<feature type="domain" description="WYL" evidence="1">
    <location>
        <begin position="154"/>
        <end position="188"/>
    </location>
</feature>
<evidence type="ECO:0000313" key="2">
    <source>
        <dbReference type="EMBL" id="ECG4921392.1"/>
    </source>
</evidence>